<dbReference type="InterPro" id="IPR012132">
    <property type="entry name" value="GMC_OxRdtase"/>
</dbReference>
<evidence type="ECO:0000313" key="8">
    <source>
        <dbReference type="EMBL" id="VVO03562.1"/>
    </source>
</evidence>
<name>A0A5E7D7Y6_PSEFL</name>
<dbReference type="RefSeq" id="WP_191635354.1">
    <property type="nucleotide sequence ID" value="NZ_CABVHU010000006.1"/>
</dbReference>
<dbReference type="Gene3D" id="3.30.560.10">
    <property type="entry name" value="Glucose Oxidase, domain 3"/>
    <property type="match status" value="1"/>
</dbReference>
<dbReference type="InterPro" id="IPR007867">
    <property type="entry name" value="GMC_OxRtase_C"/>
</dbReference>
<dbReference type="PANTHER" id="PTHR11552">
    <property type="entry name" value="GLUCOSE-METHANOL-CHOLINE GMC OXIDOREDUCTASE"/>
    <property type="match status" value="1"/>
</dbReference>
<dbReference type="GO" id="GO:0016614">
    <property type="term" value="F:oxidoreductase activity, acting on CH-OH group of donors"/>
    <property type="evidence" value="ECO:0007669"/>
    <property type="project" value="InterPro"/>
</dbReference>
<gene>
    <name evidence="8" type="primary">alkJ_2</name>
    <name evidence="8" type="ORF">PS833_02857</name>
</gene>
<dbReference type="Gene3D" id="3.50.50.60">
    <property type="entry name" value="FAD/NAD(P)-binding domain"/>
    <property type="match status" value="1"/>
</dbReference>
<dbReference type="PANTHER" id="PTHR11552:SF147">
    <property type="entry name" value="CHOLINE DEHYDROGENASE, MITOCHONDRIAL"/>
    <property type="match status" value="1"/>
</dbReference>
<dbReference type="Proteomes" id="UP000409037">
    <property type="component" value="Unassembled WGS sequence"/>
</dbReference>
<protein>
    <submittedName>
        <fullName evidence="8">Alcohol dehydrogenase [acceptor]</fullName>
        <ecNumber evidence="8">1.1.99.-</ecNumber>
    </submittedName>
</protein>
<accession>A0A5E7D7Y6</accession>
<sequence length="542" mass="59877">MDKYDYIVVGAGSAGCVLANRLSSDPRVRVALLEAGQKDSWHWIHIPAGTRNVVGNPRTDWCFETENEPVMGRKFPVLRGKVLGGCSSINGTVYTRGIPEDFDSWRDMGLRDWGWDEVKRHYRNLERFLDGGDEIRGAQGELCVEQPRIKMDIFDVLDRSAKAFGLPHRASFNRGENEGYGMFDVTQRRGRRWSASKAFLEPVRHRPNLSILTESLCKKILFEGKRAVGVIIERNGVEVKLAAAREVILSAGSIGSPTILMHSGIGPAEVLSSAGVDVRLDRTRVGENLQDHLSMRLAWRVNGITTVNSLYHSWPSRALMGVQYGLWGSGPLTMGAPLWGGFVKSDEHRPIPNLQFLAMPVTVTGATSFAEPDRFDGVSCGIYNLHPKSRGRVWIKSSDVHARPGIQHNYLSDDDDKVVAIDSLKLVRRLFAQPAFQAFTPEELRPGAAVVSDEQLLAVAKEQCGTAYHQVGTCGMGMNCDDVVDERLRVRGVEGLRIADGSVLPNLISGNTNACIMMIGEKASEMILHDAAKRSLLTQVFQ</sequence>
<dbReference type="AlphaFoldDB" id="A0A5E7D7Y6"/>
<dbReference type="EC" id="1.1.99.-" evidence="8"/>
<dbReference type="GO" id="GO:0050660">
    <property type="term" value="F:flavin adenine dinucleotide binding"/>
    <property type="evidence" value="ECO:0007669"/>
    <property type="project" value="InterPro"/>
</dbReference>
<feature type="binding site" evidence="6">
    <location>
        <begin position="90"/>
        <end position="93"/>
    </location>
    <ligand>
        <name>FAD</name>
        <dbReference type="ChEBI" id="CHEBI:57692"/>
    </ligand>
</feature>
<evidence type="ECO:0000259" key="7">
    <source>
        <dbReference type="PROSITE" id="PS00624"/>
    </source>
</evidence>
<dbReference type="SUPFAM" id="SSF51905">
    <property type="entry name" value="FAD/NAD(P)-binding domain"/>
    <property type="match status" value="1"/>
</dbReference>
<evidence type="ECO:0000256" key="4">
    <source>
        <dbReference type="ARBA" id="ARBA00022827"/>
    </source>
</evidence>
<organism evidence="8 9">
    <name type="scientific">Pseudomonas fluorescens</name>
    <dbReference type="NCBI Taxonomy" id="294"/>
    <lineage>
        <taxon>Bacteria</taxon>
        <taxon>Pseudomonadati</taxon>
        <taxon>Pseudomonadota</taxon>
        <taxon>Gammaproteobacteria</taxon>
        <taxon>Pseudomonadales</taxon>
        <taxon>Pseudomonadaceae</taxon>
        <taxon>Pseudomonas</taxon>
    </lineage>
</organism>
<feature type="binding site" evidence="6">
    <location>
        <position position="501"/>
    </location>
    <ligand>
        <name>FAD</name>
        <dbReference type="ChEBI" id="CHEBI:57692"/>
    </ligand>
</feature>
<keyword evidence="5 8" id="KW-0560">Oxidoreductase</keyword>
<keyword evidence="4 6" id="KW-0274">FAD</keyword>
<dbReference type="Pfam" id="PF05199">
    <property type="entry name" value="GMC_oxred_C"/>
    <property type="match status" value="1"/>
</dbReference>
<comment type="similarity">
    <text evidence="2">Belongs to the GMC oxidoreductase family.</text>
</comment>
<proteinExistence type="inferred from homology"/>
<evidence type="ECO:0000256" key="1">
    <source>
        <dbReference type="ARBA" id="ARBA00001974"/>
    </source>
</evidence>
<comment type="cofactor">
    <cofactor evidence="1 6">
        <name>FAD</name>
        <dbReference type="ChEBI" id="CHEBI:57692"/>
    </cofactor>
</comment>
<keyword evidence="3" id="KW-0285">Flavoprotein</keyword>
<dbReference type="PROSITE" id="PS51257">
    <property type="entry name" value="PROKAR_LIPOPROTEIN"/>
    <property type="match status" value="1"/>
</dbReference>
<dbReference type="InterPro" id="IPR000172">
    <property type="entry name" value="GMC_OxRdtase_N"/>
</dbReference>
<dbReference type="SUPFAM" id="SSF54373">
    <property type="entry name" value="FAD-linked reductases, C-terminal domain"/>
    <property type="match status" value="1"/>
</dbReference>
<evidence type="ECO:0000256" key="6">
    <source>
        <dbReference type="PIRSR" id="PIRSR000137-2"/>
    </source>
</evidence>
<evidence type="ECO:0000313" key="9">
    <source>
        <dbReference type="Proteomes" id="UP000409037"/>
    </source>
</evidence>
<feature type="domain" description="Glucose-methanol-choline oxidoreductase N-terminal" evidence="7">
    <location>
        <begin position="252"/>
        <end position="266"/>
    </location>
</feature>
<evidence type="ECO:0000256" key="5">
    <source>
        <dbReference type="ARBA" id="ARBA00023002"/>
    </source>
</evidence>
<reference evidence="8 9" key="1">
    <citation type="submission" date="2019-09" db="EMBL/GenBank/DDBJ databases">
        <authorList>
            <person name="Chandra G."/>
            <person name="Truman W A."/>
        </authorList>
    </citation>
    <scope>NUCLEOTIDE SEQUENCE [LARGE SCALE GENOMIC DNA]</scope>
    <source>
        <strain evidence="8">PS833</strain>
    </source>
</reference>
<dbReference type="PIRSF" id="PIRSF000137">
    <property type="entry name" value="Alcohol_oxidase"/>
    <property type="match status" value="1"/>
</dbReference>
<dbReference type="Pfam" id="PF00732">
    <property type="entry name" value="GMC_oxred_N"/>
    <property type="match status" value="1"/>
</dbReference>
<dbReference type="InterPro" id="IPR036188">
    <property type="entry name" value="FAD/NAD-bd_sf"/>
</dbReference>
<feature type="binding site" evidence="6">
    <location>
        <position position="82"/>
    </location>
    <ligand>
        <name>FAD</name>
        <dbReference type="ChEBI" id="CHEBI:57692"/>
    </ligand>
</feature>
<dbReference type="PROSITE" id="PS00624">
    <property type="entry name" value="GMC_OXRED_2"/>
    <property type="match status" value="1"/>
</dbReference>
<dbReference type="EMBL" id="CABVHU010000006">
    <property type="protein sequence ID" value="VVO03562.1"/>
    <property type="molecule type" value="Genomic_DNA"/>
</dbReference>
<evidence type="ECO:0000256" key="2">
    <source>
        <dbReference type="ARBA" id="ARBA00010790"/>
    </source>
</evidence>
<evidence type="ECO:0000256" key="3">
    <source>
        <dbReference type="ARBA" id="ARBA00022630"/>
    </source>
</evidence>